<sequence length="285" mass="27879">MRLTLLPLAALPLLPLIAAAPAADASPSVDNGILPDIQAPDYNFSTTGSYSIPGAAITHTLAVFDNASLPLSTQVISDTGSLTGKVFGVCAPQSRHYTNNMRTFAKLVVIALAALALLASAAPCEGIAELVVRQDGGSVDPAATDAAPADPAPAPAADASSADAATLDSRGGGVDSGVVPDVEAPDFLTSTVGLNLPPGQVVTSPITQLPVLPVATVMANATTSSSSTPAPTSTAAPTTTSAAAVSPAPPPLLADPSGIPKKSGARALSAGVAVVVVAVAGAVWA</sequence>
<feature type="signal peptide" evidence="2">
    <location>
        <begin position="1"/>
        <end position="19"/>
    </location>
</feature>
<proteinExistence type="predicted"/>
<gene>
    <name evidence="3" type="ORF">LOC62_06G008094</name>
</gene>
<dbReference type="RefSeq" id="XP_062630601.1">
    <property type="nucleotide sequence ID" value="XM_062774617.1"/>
</dbReference>
<evidence type="ECO:0000313" key="3">
    <source>
        <dbReference type="EMBL" id="WOO84575.1"/>
    </source>
</evidence>
<protein>
    <submittedName>
        <fullName evidence="3">Uncharacterized protein</fullName>
    </submittedName>
</protein>
<dbReference type="Proteomes" id="UP000827549">
    <property type="component" value="Chromosome 6"/>
</dbReference>
<feature type="compositionally biased region" description="Low complexity" evidence="1">
    <location>
        <begin position="140"/>
        <end position="169"/>
    </location>
</feature>
<evidence type="ECO:0000256" key="1">
    <source>
        <dbReference type="SAM" id="MobiDB-lite"/>
    </source>
</evidence>
<evidence type="ECO:0000313" key="4">
    <source>
        <dbReference type="Proteomes" id="UP000827549"/>
    </source>
</evidence>
<feature type="chain" id="PRO_5042073799" evidence="2">
    <location>
        <begin position="20"/>
        <end position="285"/>
    </location>
</feature>
<dbReference type="AlphaFoldDB" id="A0AAF0YD66"/>
<keyword evidence="4" id="KW-1185">Reference proteome</keyword>
<feature type="region of interest" description="Disordered" evidence="1">
    <location>
        <begin position="222"/>
        <end position="257"/>
    </location>
</feature>
<feature type="region of interest" description="Disordered" evidence="1">
    <location>
        <begin position="140"/>
        <end position="178"/>
    </location>
</feature>
<dbReference type="GeneID" id="87811262"/>
<reference evidence="3" key="1">
    <citation type="submission" date="2023-10" db="EMBL/GenBank/DDBJ databases">
        <authorList>
            <person name="Noh H."/>
        </authorList>
    </citation>
    <scope>NUCLEOTIDE SEQUENCE</scope>
    <source>
        <strain evidence="3">DUCC4014</strain>
    </source>
</reference>
<name>A0AAF0YD66_9TREE</name>
<dbReference type="EMBL" id="CP086719">
    <property type="protein sequence ID" value="WOO84575.1"/>
    <property type="molecule type" value="Genomic_DNA"/>
</dbReference>
<organism evidence="3 4">
    <name type="scientific">Vanrija pseudolonga</name>
    <dbReference type="NCBI Taxonomy" id="143232"/>
    <lineage>
        <taxon>Eukaryota</taxon>
        <taxon>Fungi</taxon>
        <taxon>Dikarya</taxon>
        <taxon>Basidiomycota</taxon>
        <taxon>Agaricomycotina</taxon>
        <taxon>Tremellomycetes</taxon>
        <taxon>Trichosporonales</taxon>
        <taxon>Trichosporonaceae</taxon>
        <taxon>Vanrija</taxon>
    </lineage>
</organism>
<keyword evidence="2" id="KW-0732">Signal</keyword>
<accession>A0AAF0YD66</accession>
<evidence type="ECO:0000256" key="2">
    <source>
        <dbReference type="SAM" id="SignalP"/>
    </source>
</evidence>
<feature type="compositionally biased region" description="Low complexity" evidence="1">
    <location>
        <begin position="222"/>
        <end position="246"/>
    </location>
</feature>